<keyword evidence="2" id="KW-0808">Transferase</keyword>
<gene>
    <name evidence="10" type="ORF">OKIOD_LOCUS911</name>
</gene>
<dbReference type="SUPFAM" id="SSF56112">
    <property type="entry name" value="Protein kinase-like (PK-like)"/>
    <property type="match status" value="1"/>
</dbReference>
<dbReference type="Gene3D" id="1.10.510.10">
    <property type="entry name" value="Transferase(Phosphotransferase) domain 1"/>
    <property type="match status" value="1"/>
</dbReference>
<keyword evidence="7" id="KW-0175">Coiled coil</keyword>
<dbReference type="Gene3D" id="3.30.200.20">
    <property type="entry name" value="Phosphorylase Kinase, domain 1"/>
    <property type="match status" value="1"/>
</dbReference>
<dbReference type="InterPro" id="IPR011009">
    <property type="entry name" value="Kinase-like_dom_sf"/>
</dbReference>
<evidence type="ECO:0000256" key="6">
    <source>
        <dbReference type="PROSITE-ProRule" id="PRU10141"/>
    </source>
</evidence>
<keyword evidence="5 6" id="KW-0067">ATP-binding</keyword>
<sequence length="615" mass="69258">MFSQIMNSFIASREKGGTQSGGISNERVLAANSDSRLRPQNSSIRSSGQAQNQPSLLRNQPAVNRNHQVSQEQKPMTVRTQVPGSQDVGRHLNRKELATMSNLDKRLKGKRVGPQTLLDKHEAKKEQKGKYPYRTGAIEEDYEVGQDLGAGQFAVVKRVRHRKTGKFYAAKYIRKRKVKTSRRGVPQEEIEKEIAVLQDLDHPRIVKLRESWNTANEIILVLELVSGGELFDYLAEREQLTENEAAGIIKQVLETISYMHELKIAHFDLKPENVMCLPGNVPAGGAPKIKLVDFGLSQRCDLGIEVTAMHGTPEFVAPEVLAFEPIGLEADLWSIGVITYILLSGCSPFQGDDKAETFQRIAQMDYSFDDEDFAGVSQDAKDFIEMLFTRNPLERATAKDCLKSSWIKRFTPEGVAIDVEAEMRVLRREQKELEEKVKINEGQYEKQKQGAQGSLHRNSRLTADTSAAGLLRQLSEQRKTLQKDVDDFRTQLIGKEGARRRGSLVREPSEAQTQRHYDTSFNINGRTFDVQQTRQTIGSGITRLEQSASGLETHRSDIRRMTRTSQNTMDSLNRSLNSSLSRFSSLGSEVRSRFGPDLSTTAYSSLYSSGRQKRF</sequence>
<feature type="compositionally biased region" description="Polar residues" evidence="8">
    <location>
        <begin position="32"/>
        <end position="84"/>
    </location>
</feature>
<dbReference type="InterPro" id="IPR008271">
    <property type="entry name" value="Ser/Thr_kinase_AS"/>
</dbReference>
<protein>
    <submittedName>
        <fullName evidence="10">Oidioi.mRNA.OKI2018_I69.PAR.g9353.t1.cds</fullName>
    </submittedName>
</protein>
<feature type="compositionally biased region" description="Basic and acidic residues" evidence="8">
    <location>
        <begin position="118"/>
        <end position="129"/>
    </location>
</feature>
<reference evidence="10 11" key="1">
    <citation type="submission" date="2021-04" db="EMBL/GenBank/DDBJ databases">
        <authorList>
            <person name="Bliznina A."/>
        </authorList>
    </citation>
    <scope>NUCLEOTIDE SEQUENCE [LARGE SCALE GENOMIC DNA]</scope>
</reference>
<dbReference type="Pfam" id="PF00069">
    <property type="entry name" value="Pkinase"/>
    <property type="match status" value="1"/>
</dbReference>
<dbReference type="PANTHER" id="PTHR24342:SF14">
    <property type="entry name" value="DEATH-ASSOCIATED PROTEIN KINASE DAPK-1"/>
    <property type="match status" value="1"/>
</dbReference>
<evidence type="ECO:0000313" key="11">
    <source>
        <dbReference type="Proteomes" id="UP001158576"/>
    </source>
</evidence>
<evidence type="ECO:0000256" key="5">
    <source>
        <dbReference type="ARBA" id="ARBA00022840"/>
    </source>
</evidence>
<dbReference type="SMART" id="SM00220">
    <property type="entry name" value="S_TKc"/>
    <property type="match status" value="1"/>
</dbReference>
<feature type="compositionally biased region" description="Basic and acidic residues" evidence="8">
    <location>
        <begin position="88"/>
        <end position="97"/>
    </location>
</feature>
<evidence type="ECO:0000256" key="4">
    <source>
        <dbReference type="ARBA" id="ARBA00022777"/>
    </source>
</evidence>
<feature type="domain" description="Protein kinase" evidence="9">
    <location>
        <begin position="142"/>
        <end position="407"/>
    </location>
</feature>
<evidence type="ECO:0000256" key="1">
    <source>
        <dbReference type="ARBA" id="ARBA00022527"/>
    </source>
</evidence>
<feature type="binding site" evidence="6">
    <location>
        <position position="175"/>
    </location>
    <ligand>
        <name>ATP</name>
        <dbReference type="ChEBI" id="CHEBI:30616"/>
    </ligand>
</feature>
<keyword evidence="1" id="KW-0723">Serine/threonine-protein kinase</keyword>
<feature type="region of interest" description="Disordered" evidence="8">
    <location>
        <begin position="31"/>
        <end position="129"/>
    </location>
</feature>
<dbReference type="Proteomes" id="UP001158576">
    <property type="component" value="Chromosome PAR"/>
</dbReference>
<feature type="coiled-coil region" evidence="7">
    <location>
        <begin position="416"/>
        <end position="443"/>
    </location>
</feature>
<dbReference type="EMBL" id="OU015568">
    <property type="protein sequence ID" value="CAG5079752.1"/>
    <property type="molecule type" value="Genomic_DNA"/>
</dbReference>
<dbReference type="PANTHER" id="PTHR24342">
    <property type="entry name" value="SERINE/THREONINE-PROTEIN KINASE 17"/>
    <property type="match status" value="1"/>
</dbReference>
<evidence type="ECO:0000256" key="3">
    <source>
        <dbReference type="ARBA" id="ARBA00022741"/>
    </source>
</evidence>
<dbReference type="PROSITE" id="PS00108">
    <property type="entry name" value="PROTEIN_KINASE_ST"/>
    <property type="match status" value="1"/>
</dbReference>
<keyword evidence="4" id="KW-0418">Kinase</keyword>
<proteinExistence type="predicted"/>
<keyword evidence="3 6" id="KW-0547">Nucleotide-binding</keyword>
<dbReference type="PROSITE" id="PS50011">
    <property type="entry name" value="PROTEIN_KINASE_DOM"/>
    <property type="match status" value="1"/>
</dbReference>
<evidence type="ECO:0000256" key="2">
    <source>
        <dbReference type="ARBA" id="ARBA00022679"/>
    </source>
</evidence>
<evidence type="ECO:0000313" key="10">
    <source>
        <dbReference type="EMBL" id="CAG5079752.1"/>
    </source>
</evidence>
<evidence type="ECO:0000256" key="7">
    <source>
        <dbReference type="SAM" id="Coils"/>
    </source>
</evidence>
<organism evidence="10 11">
    <name type="scientific">Oikopleura dioica</name>
    <name type="common">Tunicate</name>
    <dbReference type="NCBI Taxonomy" id="34765"/>
    <lineage>
        <taxon>Eukaryota</taxon>
        <taxon>Metazoa</taxon>
        <taxon>Chordata</taxon>
        <taxon>Tunicata</taxon>
        <taxon>Appendicularia</taxon>
        <taxon>Copelata</taxon>
        <taxon>Oikopleuridae</taxon>
        <taxon>Oikopleura</taxon>
    </lineage>
</organism>
<name>A0ABN7RK61_OIKDI</name>
<evidence type="ECO:0000256" key="8">
    <source>
        <dbReference type="SAM" id="MobiDB-lite"/>
    </source>
</evidence>
<accession>A0ABN7RK61</accession>
<keyword evidence="11" id="KW-1185">Reference proteome</keyword>
<dbReference type="PROSITE" id="PS00107">
    <property type="entry name" value="PROTEIN_KINASE_ATP"/>
    <property type="match status" value="1"/>
</dbReference>
<dbReference type="InterPro" id="IPR017441">
    <property type="entry name" value="Protein_kinase_ATP_BS"/>
</dbReference>
<evidence type="ECO:0000259" key="9">
    <source>
        <dbReference type="PROSITE" id="PS50011"/>
    </source>
</evidence>
<dbReference type="InterPro" id="IPR000719">
    <property type="entry name" value="Prot_kinase_dom"/>
</dbReference>